<sequence length="176" mass="19980">MIFTETHLRGAYLVDLQEISDDRGFFARAFCANEFEKHGLKPAIAQINLSFNEKKGTMRGLHYQQAPATEAKFMRCINGAIYDVIVDMRPDSDTYLQHFGIELSVENRRALYVPEMFAHGYLALTDGAQAYYSASEFYTPGVEQGLRYDDPALGIQWPQTVTIVSEKDAGWPLIQR</sequence>
<dbReference type="InterPro" id="IPR011051">
    <property type="entry name" value="RmlC_Cupin_sf"/>
</dbReference>
<accession>A0A0X3TZL0</accession>
<dbReference type="SUPFAM" id="SSF51182">
    <property type="entry name" value="RmlC-like cupins"/>
    <property type="match status" value="1"/>
</dbReference>
<evidence type="ECO:0000256" key="5">
    <source>
        <dbReference type="PIRSR" id="PIRSR600888-1"/>
    </source>
</evidence>
<keyword evidence="9" id="KW-1185">Reference proteome</keyword>
<evidence type="ECO:0000256" key="4">
    <source>
        <dbReference type="ARBA" id="ARBA00019595"/>
    </source>
</evidence>
<dbReference type="STRING" id="1685378.AVO44_10345"/>
<dbReference type="EC" id="5.1.3.13" evidence="3 7"/>
<name>A0A0X3TZL0_9RHOB</name>
<comment type="caution">
    <text evidence="8">The sequence shown here is derived from an EMBL/GenBank/DDBJ whole genome shotgun (WGS) entry which is preliminary data.</text>
</comment>
<dbReference type="AlphaFoldDB" id="A0A0X3TZL0"/>
<dbReference type="OrthoDB" id="9800680at2"/>
<evidence type="ECO:0000256" key="3">
    <source>
        <dbReference type="ARBA" id="ARBA00012098"/>
    </source>
</evidence>
<dbReference type="GO" id="GO:0019305">
    <property type="term" value="P:dTDP-rhamnose biosynthetic process"/>
    <property type="evidence" value="ECO:0007669"/>
    <property type="project" value="UniProtKB-UniRule"/>
</dbReference>
<feature type="active site" description="Proton acceptor" evidence="5">
    <location>
        <position position="62"/>
    </location>
</feature>
<dbReference type="EMBL" id="LQBP01000005">
    <property type="protein sequence ID" value="KUJ78790.1"/>
    <property type="molecule type" value="Genomic_DNA"/>
</dbReference>
<comment type="catalytic activity">
    <reaction evidence="1 7">
        <text>dTDP-4-dehydro-6-deoxy-alpha-D-glucose = dTDP-4-dehydro-beta-L-rhamnose</text>
        <dbReference type="Rhea" id="RHEA:16969"/>
        <dbReference type="ChEBI" id="CHEBI:57649"/>
        <dbReference type="ChEBI" id="CHEBI:62830"/>
        <dbReference type="EC" id="5.1.3.13"/>
    </reaction>
</comment>
<dbReference type="GO" id="GO:0008830">
    <property type="term" value="F:dTDP-4-dehydrorhamnose 3,5-epimerase activity"/>
    <property type="evidence" value="ECO:0007669"/>
    <property type="project" value="UniProtKB-UniRule"/>
</dbReference>
<evidence type="ECO:0000256" key="1">
    <source>
        <dbReference type="ARBA" id="ARBA00001298"/>
    </source>
</evidence>
<comment type="similarity">
    <text evidence="7">Belongs to the dTDP-4-dehydrorhamnose 3,5-epimerase family.</text>
</comment>
<evidence type="ECO:0000313" key="9">
    <source>
        <dbReference type="Proteomes" id="UP000053690"/>
    </source>
</evidence>
<comment type="pathway">
    <text evidence="7">Carbohydrate biosynthesis; dTDP-L-rhamnose biosynthesis.</text>
</comment>
<dbReference type="UniPathway" id="UPA00124"/>
<dbReference type="Proteomes" id="UP000053690">
    <property type="component" value="Unassembled WGS sequence"/>
</dbReference>
<dbReference type="Gene3D" id="2.60.120.10">
    <property type="entry name" value="Jelly Rolls"/>
    <property type="match status" value="1"/>
</dbReference>
<dbReference type="GO" id="GO:0005829">
    <property type="term" value="C:cytosol"/>
    <property type="evidence" value="ECO:0007669"/>
    <property type="project" value="TreeGrafter"/>
</dbReference>
<protein>
    <recommendedName>
        <fullName evidence="4 7">dTDP-4-dehydrorhamnose 3,5-epimerase</fullName>
        <ecNumber evidence="3 7">5.1.3.13</ecNumber>
    </recommendedName>
    <alternativeName>
        <fullName evidence="7">Thymidine diphospho-4-keto-rhamnose 3,5-epimerase</fullName>
    </alternativeName>
</protein>
<evidence type="ECO:0000256" key="7">
    <source>
        <dbReference type="RuleBase" id="RU364069"/>
    </source>
</evidence>
<comment type="function">
    <text evidence="2 7">Catalyzes the epimerization of the C3' and C5'positions of dTDP-6-deoxy-D-xylo-4-hexulose, forming dTDP-6-deoxy-L-lyxo-4-hexulose.</text>
</comment>
<feature type="site" description="Participates in a stacking interaction with the thymidine ring of dTDP-4-oxo-6-deoxyglucose" evidence="6">
    <location>
        <position position="138"/>
    </location>
</feature>
<dbReference type="CDD" id="cd00438">
    <property type="entry name" value="cupin_RmlC"/>
    <property type="match status" value="1"/>
</dbReference>
<dbReference type="Pfam" id="PF00908">
    <property type="entry name" value="dTDP_sugar_isom"/>
    <property type="match status" value="1"/>
</dbReference>
<dbReference type="PANTHER" id="PTHR21047:SF2">
    <property type="entry name" value="THYMIDINE DIPHOSPHO-4-KETO-RHAMNOSE 3,5-EPIMERASE"/>
    <property type="match status" value="1"/>
</dbReference>
<keyword evidence="7" id="KW-0413">Isomerase</keyword>
<organism evidence="8 9">
    <name type="scientific">Ruegeria profundi</name>
    <dbReference type="NCBI Taxonomy" id="1685378"/>
    <lineage>
        <taxon>Bacteria</taxon>
        <taxon>Pseudomonadati</taxon>
        <taxon>Pseudomonadota</taxon>
        <taxon>Alphaproteobacteria</taxon>
        <taxon>Rhodobacterales</taxon>
        <taxon>Roseobacteraceae</taxon>
        <taxon>Ruegeria</taxon>
    </lineage>
</organism>
<evidence type="ECO:0000256" key="6">
    <source>
        <dbReference type="PIRSR" id="PIRSR600888-3"/>
    </source>
</evidence>
<dbReference type="PANTHER" id="PTHR21047">
    <property type="entry name" value="DTDP-6-DEOXY-D-GLUCOSE-3,5 EPIMERASE"/>
    <property type="match status" value="1"/>
</dbReference>
<dbReference type="InterPro" id="IPR000888">
    <property type="entry name" value="RmlC-like"/>
</dbReference>
<dbReference type="RefSeq" id="WP_068336444.1">
    <property type="nucleotide sequence ID" value="NZ_LQBP01000005.1"/>
</dbReference>
<evidence type="ECO:0000256" key="2">
    <source>
        <dbReference type="ARBA" id="ARBA00001997"/>
    </source>
</evidence>
<dbReference type="NCBIfam" id="TIGR01221">
    <property type="entry name" value="rmlC"/>
    <property type="match status" value="1"/>
</dbReference>
<dbReference type="GO" id="GO:0000271">
    <property type="term" value="P:polysaccharide biosynthetic process"/>
    <property type="evidence" value="ECO:0007669"/>
    <property type="project" value="TreeGrafter"/>
</dbReference>
<evidence type="ECO:0000313" key="8">
    <source>
        <dbReference type="EMBL" id="KUJ78790.1"/>
    </source>
</evidence>
<feature type="active site" description="Proton donor" evidence="5">
    <location>
        <position position="132"/>
    </location>
</feature>
<proteinExistence type="inferred from homology"/>
<dbReference type="InterPro" id="IPR014710">
    <property type="entry name" value="RmlC-like_jellyroll"/>
</dbReference>
<gene>
    <name evidence="8" type="ORF">AVO44_10345</name>
</gene>
<comment type="subunit">
    <text evidence="7">Homodimer.</text>
</comment>
<reference evidence="9" key="1">
    <citation type="submission" date="2015-12" db="EMBL/GenBank/DDBJ databases">
        <authorList>
            <person name="Zhang G."/>
            <person name="Stingl U."/>
        </authorList>
    </citation>
    <scope>NUCLEOTIDE SEQUENCE [LARGE SCALE GENOMIC DNA]</scope>
    <source>
        <strain evidence="9">ZGT108</strain>
    </source>
</reference>